<gene>
    <name evidence="2" type="ORF">H4O21_08510</name>
</gene>
<dbReference type="Pfam" id="PF07883">
    <property type="entry name" value="Cupin_2"/>
    <property type="match status" value="1"/>
</dbReference>
<feature type="domain" description="Cupin type-2" evidence="1">
    <location>
        <begin position="86"/>
        <end position="146"/>
    </location>
</feature>
<keyword evidence="3" id="KW-1185">Reference proteome</keyword>
<dbReference type="SUPFAM" id="SSF51182">
    <property type="entry name" value="RmlC-like cupins"/>
    <property type="match status" value="1"/>
</dbReference>
<dbReference type="AlphaFoldDB" id="A0A839IP21"/>
<evidence type="ECO:0000313" key="3">
    <source>
        <dbReference type="Proteomes" id="UP000565262"/>
    </source>
</evidence>
<dbReference type="EMBL" id="JACJFM010000008">
    <property type="protein sequence ID" value="MBB1486651.1"/>
    <property type="molecule type" value="Genomic_DNA"/>
</dbReference>
<evidence type="ECO:0000259" key="1">
    <source>
        <dbReference type="Pfam" id="PF07883"/>
    </source>
</evidence>
<name>A0A839IP21_9GAMM</name>
<reference evidence="2 3" key="1">
    <citation type="submission" date="2020-08" db="EMBL/GenBank/DDBJ databases">
        <title>Oceanospirillum sp. nov. isolated from marine sediment.</title>
        <authorList>
            <person name="Ji X."/>
        </authorList>
    </citation>
    <scope>NUCLEOTIDE SEQUENCE [LARGE SCALE GENOMIC DNA]</scope>
    <source>
        <strain evidence="2 3">D5</strain>
    </source>
</reference>
<accession>A0A839IP21</accession>
<organism evidence="2 3">
    <name type="scientific">Oceanospirillum sediminis</name>
    <dbReference type="NCBI Taxonomy" id="2760088"/>
    <lineage>
        <taxon>Bacteria</taxon>
        <taxon>Pseudomonadati</taxon>
        <taxon>Pseudomonadota</taxon>
        <taxon>Gammaproteobacteria</taxon>
        <taxon>Oceanospirillales</taxon>
        <taxon>Oceanospirillaceae</taxon>
        <taxon>Oceanospirillum</taxon>
    </lineage>
</organism>
<evidence type="ECO:0000313" key="2">
    <source>
        <dbReference type="EMBL" id="MBB1486651.1"/>
    </source>
</evidence>
<dbReference type="InterPro" id="IPR052538">
    <property type="entry name" value="Flavonoid_dioxygenase-like"/>
</dbReference>
<sequence length="160" mass="17471">MPYRRTPSLLHRDDPGIVKGDTLLKSYLKTLSAALAVSAGLLTGQAFADHHDVSGIKAPADLDNIHVVKLSTDQHSTDFVIFVKKKVPLHKHAYHTETLYVLEGQGDFTMGDKTMVISAGDYIRIPEGTPHAVTVTSDVPLKVLSVQAPEFLGKDRVMLN</sequence>
<dbReference type="InterPro" id="IPR013096">
    <property type="entry name" value="Cupin_2"/>
</dbReference>
<dbReference type="Gene3D" id="2.60.120.10">
    <property type="entry name" value="Jelly Rolls"/>
    <property type="match status" value="1"/>
</dbReference>
<dbReference type="PANTHER" id="PTHR43346:SF1">
    <property type="entry name" value="QUERCETIN 2,3-DIOXYGENASE-RELATED"/>
    <property type="match status" value="1"/>
</dbReference>
<protein>
    <submittedName>
        <fullName evidence="2">Cupin domain-containing protein</fullName>
    </submittedName>
</protein>
<dbReference type="RefSeq" id="WP_182808432.1">
    <property type="nucleotide sequence ID" value="NZ_JACJFM010000008.1"/>
</dbReference>
<dbReference type="Proteomes" id="UP000565262">
    <property type="component" value="Unassembled WGS sequence"/>
</dbReference>
<dbReference type="InterPro" id="IPR014710">
    <property type="entry name" value="RmlC-like_jellyroll"/>
</dbReference>
<dbReference type="InterPro" id="IPR011051">
    <property type="entry name" value="RmlC_Cupin_sf"/>
</dbReference>
<dbReference type="PANTHER" id="PTHR43346">
    <property type="entry name" value="LIGAND BINDING DOMAIN PROTEIN, PUTATIVE (AFU_ORTHOLOGUE AFUA_6G14370)-RELATED"/>
    <property type="match status" value="1"/>
</dbReference>
<proteinExistence type="predicted"/>
<comment type="caution">
    <text evidence="2">The sequence shown here is derived from an EMBL/GenBank/DDBJ whole genome shotgun (WGS) entry which is preliminary data.</text>
</comment>